<dbReference type="GO" id="GO:0006529">
    <property type="term" value="P:asparagine biosynthetic process"/>
    <property type="evidence" value="ECO:0007669"/>
    <property type="project" value="UniProtKB-KW"/>
</dbReference>
<keyword evidence="1" id="KW-0028">Amino-acid biosynthesis</keyword>
<dbReference type="PANTHER" id="PTHR45937:SF1">
    <property type="entry name" value="ASPARAGINE SYNTHETASE DOMAIN-CONTAINING PROTEIN 1"/>
    <property type="match status" value="1"/>
</dbReference>
<dbReference type="PANTHER" id="PTHR45937">
    <property type="entry name" value="ASPARAGINE SYNTHETASE DOMAIN-CONTAINING PROTEIN 1"/>
    <property type="match status" value="1"/>
</dbReference>
<gene>
    <name evidence="5" type="ORF">BABINDRAFT_163121</name>
</gene>
<feature type="domain" description="Glutamine amidotransferase type-2" evidence="4">
    <location>
        <begin position="89"/>
        <end position="300"/>
    </location>
</feature>
<evidence type="ECO:0000256" key="1">
    <source>
        <dbReference type="ARBA" id="ARBA00022605"/>
    </source>
</evidence>
<dbReference type="Pfam" id="PF13537">
    <property type="entry name" value="GATase_7"/>
    <property type="match status" value="1"/>
</dbReference>
<evidence type="ECO:0000313" key="5">
    <source>
        <dbReference type="EMBL" id="ODQ78099.1"/>
    </source>
</evidence>
<keyword evidence="2" id="KW-0061">Asparagine biosynthesis</keyword>
<dbReference type="GO" id="GO:0004066">
    <property type="term" value="F:asparagine synthase (glutamine-hydrolyzing) activity"/>
    <property type="evidence" value="ECO:0007669"/>
    <property type="project" value="InterPro"/>
</dbReference>
<dbReference type="InterPro" id="IPR051857">
    <property type="entry name" value="Asn_synthetase_domain"/>
</dbReference>
<dbReference type="InterPro" id="IPR029055">
    <property type="entry name" value="Ntn_hydrolases_N"/>
</dbReference>
<dbReference type="InterPro" id="IPR017932">
    <property type="entry name" value="GATase_2_dom"/>
</dbReference>
<keyword evidence="6" id="KW-1185">Reference proteome</keyword>
<reference evidence="6" key="1">
    <citation type="submission" date="2016-05" db="EMBL/GenBank/DDBJ databases">
        <title>Comparative genomics of biotechnologically important yeasts.</title>
        <authorList>
            <consortium name="DOE Joint Genome Institute"/>
            <person name="Riley R."/>
            <person name="Haridas S."/>
            <person name="Wolfe K.H."/>
            <person name="Lopes M.R."/>
            <person name="Hittinger C.T."/>
            <person name="Goker M."/>
            <person name="Salamov A."/>
            <person name="Wisecaver J."/>
            <person name="Long T.M."/>
            <person name="Aerts A.L."/>
            <person name="Barry K."/>
            <person name="Choi C."/>
            <person name="Clum A."/>
            <person name="Coughlan A.Y."/>
            <person name="Deshpande S."/>
            <person name="Douglass A.P."/>
            <person name="Hanson S.J."/>
            <person name="Klenk H.-P."/>
            <person name="Labutti K."/>
            <person name="Lapidus A."/>
            <person name="Lindquist E."/>
            <person name="Lipzen A."/>
            <person name="Meier-Kolthoff J.P."/>
            <person name="Ohm R.A."/>
            <person name="Otillar R.P."/>
            <person name="Pangilinan J."/>
            <person name="Peng Y."/>
            <person name="Rokas A."/>
            <person name="Rosa C.A."/>
            <person name="Scheuner C."/>
            <person name="Sibirny A.A."/>
            <person name="Slot J.C."/>
            <person name="Stielow J.B."/>
            <person name="Sun H."/>
            <person name="Kurtzman C.P."/>
            <person name="Blackwell M."/>
            <person name="Grigoriev I.V."/>
            <person name="Jeffries T.W."/>
        </authorList>
    </citation>
    <scope>NUCLEOTIDE SEQUENCE [LARGE SCALE GENOMIC DNA]</scope>
    <source>
        <strain evidence="6">NRRL Y-12698</strain>
    </source>
</reference>
<evidence type="ECO:0000313" key="6">
    <source>
        <dbReference type="Proteomes" id="UP000094336"/>
    </source>
</evidence>
<sequence length="712" mass="80080">MCGILCHFTTKPCAELPPNKVYTSAEIKQLVEQDLEHDLQLTPEESMKLEEYKVIKEQLKHNKFYLRDKNNKKNDKSYKKAKGGNALVCDSLEIQDLPQMAKVSLEDTPEAATETEELAYPLKHFFNELIPKIATRGPDYCQFTAESHQAGSITITAQHFSSILSLRQPFTAQPYTALTSLEHKFVLQFNGELYNNAALDVNDTEYVMQQLLALPGIQDIDSAVLNLYRSLKGEFAAVIYHKNEGVVYFMRDFIGKRSLLYSVVDGDLTVSSLPPSSECSRHRMAFRECKGGELYKYSLVSQTMTIYKIVGNGDRVMAITEERREVEGDNDMPTEEQQTNVLYERINATTCHQHSHLSYSSPSPPIQALVSKLDNVFTEAVRTRIETIHPLDEYSGNSRVKLGVLFSGGIDCTLVAHKIASLSPPGTVIDLLSVGFENPRASLSPAQSPDRVLALKSWQSLQARFAPADVTINMVEVDVTYEEWLLHKRRVMALMYPCHTEMDLSIAIAFYFASRGSGNKVVGLGEFTREAYHSRCKVLFSGLGADELYGGYTRHQKIFTSLTRDKSDVNPSRVADIAADIAACYGLLAKELLHDLNRLYVRNLGRDDRVISSWGKELRYPFLDEALIRFTVEEVPLDLKYNYQCHCSGCVSQDATECSADFKSIRKWLLRELALSYNMEYVAHEAKRAIQFGAKSAKLEIGQGKTKGSDSC</sequence>
<dbReference type="AlphaFoldDB" id="A0A1E3QK74"/>
<dbReference type="RefSeq" id="XP_018983427.1">
    <property type="nucleotide sequence ID" value="XM_019129727.1"/>
</dbReference>
<dbReference type="EMBL" id="KV454437">
    <property type="protein sequence ID" value="ODQ78099.1"/>
    <property type="molecule type" value="Genomic_DNA"/>
</dbReference>
<dbReference type="Pfam" id="PF00733">
    <property type="entry name" value="Asn_synthase"/>
    <property type="match status" value="1"/>
</dbReference>
<dbReference type="Proteomes" id="UP000094336">
    <property type="component" value="Unassembled WGS sequence"/>
</dbReference>
<dbReference type="InterPro" id="IPR001962">
    <property type="entry name" value="Asn_synthase"/>
</dbReference>
<dbReference type="SUPFAM" id="SSF52402">
    <property type="entry name" value="Adenine nucleotide alpha hydrolases-like"/>
    <property type="match status" value="1"/>
</dbReference>
<proteinExistence type="predicted"/>
<dbReference type="CDD" id="cd01991">
    <property type="entry name" value="Asn_synthase_B_C"/>
    <property type="match status" value="1"/>
</dbReference>
<organism evidence="5 6">
    <name type="scientific">Babjeviella inositovora NRRL Y-12698</name>
    <dbReference type="NCBI Taxonomy" id="984486"/>
    <lineage>
        <taxon>Eukaryota</taxon>
        <taxon>Fungi</taxon>
        <taxon>Dikarya</taxon>
        <taxon>Ascomycota</taxon>
        <taxon>Saccharomycotina</taxon>
        <taxon>Pichiomycetes</taxon>
        <taxon>Serinales incertae sedis</taxon>
        <taxon>Babjeviella</taxon>
    </lineage>
</organism>
<evidence type="ECO:0000256" key="3">
    <source>
        <dbReference type="ARBA" id="ARBA00022962"/>
    </source>
</evidence>
<dbReference type="OrthoDB" id="10252281at2759"/>
<dbReference type="GeneID" id="30147580"/>
<protein>
    <recommendedName>
        <fullName evidence="4">Glutamine amidotransferase type-2 domain-containing protein</fullName>
    </recommendedName>
</protein>
<evidence type="ECO:0000256" key="2">
    <source>
        <dbReference type="ARBA" id="ARBA00022888"/>
    </source>
</evidence>
<dbReference type="Gene3D" id="3.40.50.620">
    <property type="entry name" value="HUPs"/>
    <property type="match status" value="1"/>
</dbReference>
<accession>A0A1E3QK74</accession>
<dbReference type="Gene3D" id="3.60.20.10">
    <property type="entry name" value="Glutamine Phosphoribosylpyrophosphate, subunit 1, domain 1"/>
    <property type="match status" value="1"/>
</dbReference>
<dbReference type="STRING" id="984486.A0A1E3QK74"/>
<dbReference type="SUPFAM" id="SSF56235">
    <property type="entry name" value="N-terminal nucleophile aminohydrolases (Ntn hydrolases)"/>
    <property type="match status" value="1"/>
</dbReference>
<name>A0A1E3QK74_9ASCO</name>
<keyword evidence="3" id="KW-0315">Glutamine amidotransferase</keyword>
<evidence type="ECO:0000259" key="4">
    <source>
        <dbReference type="PROSITE" id="PS51278"/>
    </source>
</evidence>
<dbReference type="InterPro" id="IPR014729">
    <property type="entry name" value="Rossmann-like_a/b/a_fold"/>
</dbReference>
<dbReference type="PROSITE" id="PS51278">
    <property type="entry name" value="GATASE_TYPE_2"/>
    <property type="match status" value="1"/>
</dbReference>